<comment type="caution">
    <text evidence="8">The sequence shown here is derived from an EMBL/GenBank/DDBJ whole genome shotgun (WGS) entry which is preliminary data.</text>
</comment>
<dbReference type="Proteomes" id="UP000028341">
    <property type="component" value="Unassembled WGS sequence"/>
</dbReference>
<dbReference type="GO" id="GO:0009103">
    <property type="term" value="P:lipopolysaccharide biosynthetic process"/>
    <property type="evidence" value="ECO:0007669"/>
    <property type="project" value="TreeGrafter"/>
</dbReference>
<accession>A0A081XRY3</accession>
<feature type="transmembrane region" description="Helical" evidence="7">
    <location>
        <begin position="39"/>
        <end position="58"/>
    </location>
</feature>
<dbReference type="GO" id="GO:0016780">
    <property type="term" value="F:phosphotransferase activity, for other substituted phosphate groups"/>
    <property type="evidence" value="ECO:0007669"/>
    <property type="project" value="InterPro"/>
</dbReference>
<evidence type="ECO:0000256" key="2">
    <source>
        <dbReference type="ARBA" id="ARBA00022475"/>
    </source>
</evidence>
<keyword evidence="9" id="KW-1185">Reference proteome</keyword>
<keyword evidence="3 8" id="KW-0808">Transferase</keyword>
<keyword evidence="4 7" id="KW-0812">Transmembrane</keyword>
<protein>
    <submittedName>
        <fullName evidence="8">Glycosyl transferase</fullName>
    </submittedName>
</protein>
<dbReference type="GO" id="GO:0005886">
    <property type="term" value="C:plasma membrane"/>
    <property type="evidence" value="ECO:0007669"/>
    <property type="project" value="UniProtKB-SubCell"/>
</dbReference>
<reference evidence="8 9" key="1">
    <citation type="submission" date="2014-02" db="EMBL/GenBank/DDBJ databases">
        <title>The genome announcement of Streptomyces toyocaensis NRRL15009.</title>
        <authorList>
            <person name="Hong H.-J."/>
            <person name="Kwun M.J."/>
        </authorList>
    </citation>
    <scope>NUCLEOTIDE SEQUENCE [LARGE SCALE GENOMIC DNA]</scope>
    <source>
        <strain evidence="8 9">NRRL 15009</strain>
    </source>
</reference>
<name>A0A081XRY3_STRTO</name>
<evidence type="ECO:0000313" key="8">
    <source>
        <dbReference type="EMBL" id="KES06306.1"/>
    </source>
</evidence>
<evidence type="ECO:0000256" key="7">
    <source>
        <dbReference type="SAM" id="Phobius"/>
    </source>
</evidence>
<feature type="transmembrane region" description="Helical" evidence="7">
    <location>
        <begin position="143"/>
        <end position="161"/>
    </location>
</feature>
<organism evidence="8 9">
    <name type="scientific">Streptomyces toyocaensis</name>
    <dbReference type="NCBI Taxonomy" id="55952"/>
    <lineage>
        <taxon>Bacteria</taxon>
        <taxon>Bacillati</taxon>
        <taxon>Actinomycetota</taxon>
        <taxon>Actinomycetes</taxon>
        <taxon>Kitasatosporales</taxon>
        <taxon>Streptomycetaceae</taxon>
        <taxon>Streptomyces</taxon>
    </lineage>
</organism>
<feature type="transmembrane region" description="Helical" evidence="7">
    <location>
        <begin position="95"/>
        <end position="113"/>
    </location>
</feature>
<feature type="transmembrane region" description="Helical" evidence="7">
    <location>
        <begin position="191"/>
        <end position="212"/>
    </location>
</feature>
<evidence type="ECO:0000256" key="4">
    <source>
        <dbReference type="ARBA" id="ARBA00022692"/>
    </source>
</evidence>
<dbReference type="PANTHER" id="PTHR22926:SF3">
    <property type="entry name" value="UNDECAPRENYL-PHOSPHATE ALPHA-N-ACETYLGLUCOSAMINYL 1-PHOSPHATE TRANSFERASE"/>
    <property type="match status" value="1"/>
</dbReference>
<feature type="transmembrane region" description="Helical" evidence="7">
    <location>
        <begin position="271"/>
        <end position="293"/>
    </location>
</feature>
<dbReference type="eggNOG" id="COG0472">
    <property type="taxonomic scope" value="Bacteria"/>
</dbReference>
<feature type="transmembrane region" description="Helical" evidence="7">
    <location>
        <begin position="218"/>
        <end position="242"/>
    </location>
</feature>
<evidence type="ECO:0000313" key="9">
    <source>
        <dbReference type="Proteomes" id="UP000028341"/>
    </source>
</evidence>
<dbReference type="RefSeq" id="WP_037933545.1">
    <property type="nucleotide sequence ID" value="NZ_JBFADL010000004.1"/>
</dbReference>
<evidence type="ECO:0000256" key="3">
    <source>
        <dbReference type="ARBA" id="ARBA00022679"/>
    </source>
</evidence>
<gene>
    <name evidence="8" type="ORF">BU52_14655</name>
</gene>
<keyword evidence="6 7" id="KW-0472">Membrane</keyword>
<dbReference type="Pfam" id="PF00953">
    <property type="entry name" value="Glycos_transf_4"/>
    <property type="match status" value="1"/>
</dbReference>
<dbReference type="PANTHER" id="PTHR22926">
    <property type="entry name" value="PHOSPHO-N-ACETYLMURAMOYL-PENTAPEPTIDE-TRANSFERASE"/>
    <property type="match status" value="1"/>
</dbReference>
<feature type="transmembrane region" description="Helical" evidence="7">
    <location>
        <begin position="70"/>
        <end position="88"/>
    </location>
</feature>
<feature type="transmembrane region" description="Helical" evidence="7">
    <location>
        <begin position="299"/>
        <end position="319"/>
    </location>
</feature>
<dbReference type="GO" id="GO:0044038">
    <property type="term" value="P:cell wall macromolecule biosynthetic process"/>
    <property type="evidence" value="ECO:0007669"/>
    <property type="project" value="TreeGrafter"/>
</dbReference>
<dbReference type="EMBL" id="JFCB01000011">
    <property type="protein sequence ID" value="KES06306.1"/>
    <property type="molecule type" value="Genomic_DNA"/>
</dbReference>
<proteinExistence type="predicted"/>
<keyword evidence="5 7" id="KW-1133">Transmembrane helix</keyword>
<feature type="transmembrane region" description="Helical" evidence="7">
    <location>
        <begin position="119"/>
        <end position="136"/>
    </location>
</feature>
<comment type="subcellular location">
    <subcellularLocation>
        <location evidence="1">Cell membrane</location>
        <topology evidence="1">Multi-pass membrane protein</topology>
    </subcellularLocation>
</comment>
<dbReference type="InterPro" id="IPR000715">
    <property type="entry name" value="Glycosyl_transferase_4"/>
</dbReference>
<evidence type="ECO:0000256" key="1">
    <source>
        <dbReference type="ARBA" id="ARBA00004651"/>
    </source>
</evidence>
<dbReference type="STRING" id="55952.BU52_14655"/>
<sequence>MLYGIVAAATALLLSALLTGVLRAPLLRLGIQDRRRRRPVPLSGGVAVGLVTGLVALAGDAAGVAPLGTGVGRLLAAGACVGALGLAVDVWRLRWWVPVAGTAVAAALVVPYGETGVPGGVLAAVWIVAVAAAFRGLDHADGLAGTVGTVTAFGVAACAAAELMDGIAVLLSVLAAALAGFLLHNWHPARAALGACGALFTGFLLASAAVFVRAGQGIGAGAGVLFAVTAVVCADAVLVVLARRLARWPLTRGRPDHLGHRLRRLGVAPRAVTVLLGVASLGGVLVGVGMHTGRVSGGAVLWVAAVAVVVVLALVRLPVTPVFRPRQRSSSASSQVTGQLRVRNG</sequence>
<dbReference type="OrthoDB" id="4225982at2"/>
<dbReference type="GO" id="GO:0071555">
    <property type="term" value="P:cell wall organization"/>
    <property type="evidence" value="ECO:0007669"/>
    <property type="project" value="TreeGrafter"/>
</dbReference>
<evidence type="ECO:0000256" key="6">
    <source>
        <dbReference type="ARBA" id="ARBA00023136"/>
    </source>
</evidence>
<dbReference type="CDD" id="cd06853">
    <property type="entry name" value="GT_WecA_like"/>
    <property type="match status" value="1"/>
</dbReference>
<feature type="transmembrane region" description="Helical" evidence="7">
    <location>
        <begin position="6"/>
        <end position="27"/>
    </location>
</feature>
<evidence type="ECO:0000256" key="5">
    <source>
        <dbReference type="ARBA" id="ARBA00022989"/>
    </source>
</evidence>
<feature type="transmembrane region" description="Helical" evidence="7">
    <location>
        <begin position="167"/>
        <end position="184"/>
    </location>
</feature>
<keyword evidence="2" id="KW-1003">Cell membrane</keyword>
<dbReference type="AlphaFoldDB" id="A0A081XRY3"/>